<name>A0A164WZJ1_9AGAM</name>
<dbReference type="InterPro" id="IPR011009">
    <property type="entry name" value="Kinase-like_dom_sf"/>
</dbReference>
<dbReference type="OrthoDB" id="3182995at2759"/>
<feature type="region of interest" description="Disordered" evidence="1">
    <location>
        <begin position="81"/>
        <end position="101"/>
    </location>
</feature>
<feature type="compositionally biased region" description="Low complexity" evidence="1">
    <location>
        <begin position="82"/>
        <end position="92"/>
    </location>
</feature>
<sequence length="101" mass="11468">MISDDQFPRRIIFEHQRRLHQAGVSHGDFARRNFVKGAGGIRMIDFDKAELHECPESRPTGPGHELPTHCPELRKLRKSLRLDSSVSTSDSSAFQVWEGAQ</sequence>
<dbReference type="SUPFAM" id="SSF56112">
    <property type="entry name" value="Protein kinase-like (PK-like)"/>
    <property type="match status" value="1"/>
</dbReference>
<evidence type="ECO:0008006" key="4">
    <source>
        <dbReference type="Google" id="ProtNLM"/>
    </source>
</evidence>
<evidence type="ECO:0000313" key="2">
    <source>
        <dbReference type="EMBL" id="KZS95505.1"/>
    </source>
</evidence>
<proteinExistence type="predicted"/>
<dbReference type="Proteomes" id="UP000076722">
    <property type="component" value="Unassembled WGS sequence"/>
</dbReference>
<organism evidence="2 3">
    <name type="scientific">Sistotremastrum niveocremeum HHB9708</name>
    <dbReference type="NCBI Taxonomy" id="1314777"/>
    <lineage>
        <taxon>Eukaryota</taxon>
        <taxon>Fungi</taxon>
        <taxon>Dikarya</taxon>
        <taxon>Basidiomycota</taxon>
        <taxon>Agaricomycotina</taxon>
        <taxon>Agaricomycetes</taxon>
        <taxon>Sistotremastrales</taxon>
        <taxon>Sistotremastraceae</taxon>
        <taxon>Sertulicium</taxon>
        <taxon>Sertulicium niveocremeum</taxon>
    </lineage>
</organism>
<gene>
    <name evidence="2" type="ORF">SISNIDRAFT_350914</name>
</gene>
<reference evidence="2 3" key="1">
    <citation type="journal article" date="2016" name="Mol. Biol. Evol.">
        <title>Comparative Genomics of Early-Diverging Mushroom-Forming Fungi Provides Insights into the Origins of Lignocellulose Decay Capabilities.</title>
        <authorList>
            <person name="Nagy L.G."/>
            <person name="Riley R."/>
            <person name="Tritt A."/>
            <person name="Adam C."/>
            <person name="Daum C."/>
            <person name="Floudas D."/>
            <person name="Sun H."/>
            <person name="Yadav J.S."/>
            <person name="Pangilinan J."/>
            <person name="Larsson K.H."/>
            <person name="Matsuura K."/>
            <person name="Barry K."/>
            <person name="Labutti K."/>
            <person name="Kuo R."/>
            <person name="Ohm R.A."/>
            <person name="Bhattacharya S.S."/>
            <person name="Shirouzu T."/>
            <person name="Yoshinaga Y."/>
            <person name="Martin F.M."/>
            <person name="Grigoriev I.V."/>
            <person name="Hibbett D.S."/>
        </authorList>
    </citation>
    <scope>NUCLEOTIDE SEQUENCE [LARGE SCALE GENOMIC DNA]</scope>
    <source>
        <strain evidence="2 3">HHB9708</strain>
    </source>
</reference>
<dbReference type="EMBL" id="KV419401">
    <property type="protein sequence ID" value="KZS95505.1"/>
    <property type="molecule type" value="Genomic_DNA"/>
</dbReference>
<evidence type="ECO:0000256" key="1">
    <source>
        <dbReference type="SAM" id="MobiDB-lite"/>
    </source>
</evidence>
<protein>
    <recommendedName>
        <fullName evidence="4">Non-specific serine/threonine protein kinase</fullName>
    </recommendedName>
</protein>
<keyword evidence="3" id="KW-1185">Reference proteome</keyword>
<dbReference type="AlphaFoldDB" id="A0A164WZJ1"/>
<accession>A0A164WZJ1</accession>
<evidence type="ECO:0000313" key="3">
    <source>
        <dbReference type="Proteomes" id="UP000076722"/>
    </source>
</evidence>